<comment type="caution">
    <text evidence="1">The sequence shown here is derived from an EMBL/GenBank/DDBJ whole genome shotgun (WGS) entry which is preliminary data.</text>
</comment>
<protein>
    <submittedName>
        <fullName evidence="1">Uncharacterized protein</fullName>
    </submittedName>
</protein>
<sequence>MLAMIGTTLPVILIFALGIWCRKSNFLSPETMKDMKKFVINVAVPCVLFETFVNMEIKMEQLTLLILMLILLALVMVGGKLCDFIPTLKYKYNPYICSGFSFALLGIGLFSMIYGPENLGIFSIMGLAQELFVWSFYYLIFRIDTQNKKLDLKILLNIIKSPIIISIALGIIFNIFGIISMLGTNSIMVGTLKAVSYIAAISTPFMLISLGYGLTFETKYIKSSIKLMGIRAGVLFFIGAVFKVLIIDNIIETNTLFNISYITFLLLPPMFSLPLLVAEEGTEEDANIVNCVVGIYTIISILAIMALSVIAPSLN</sequence>
<evidence type="ECO:0000313" key="1">
    <source>
        <dbReference type="EMBL" id="ONI45678.1"/>
    </source>
</evidence>
<keyword evidence="2" id="KW-1185">Reference proteome</keyword>
<proteinExistence type="predicted"/>
<name>A0ACC8XIJ1_9FIRM</name>
<gene>
    <name evidence="1" type="ORF">AN640_04250</name>
</gene>
<dbReference type="Proteomes" id="UP000188637">
    <property type="component" value="Unassembled WGS sequence"/>
</dbReference>
<evidence type="ECO:0000313" key="2">
    <source>
        <dbReference type="Proteomes" id="UP000188637"/>
    </source>
</evidence>
<dbReference type="EMBL" id="LJHD01000050">
    <property type="protein sequence ID" value="ONI45678.1"/>
    <property type="molecule type" value="Genomic_DNA"/>
</dbReference>
<organism evidence="1 2">
    <name type="scientific">Candidatus Epulonipiscium fishelsonii</name>
    <dbReference type="NCBI Taxonomy" id="77094"/>
    <lineage>
        <taxon>Bacteria</taxon>
        <taxon>Bacillati</taxon>
        <taxon>Bacillota</taxon>
        <taxon>Clostridia</taxon>
        <taxon>Lachnospirales</taxon>
        <taxon>Lachnospiraceae</taxon>
        <taxon>Candidatus Epulonipiscium</taxon>
    </lineage>
</organism>
<reference evidence="1" key="1">
    <citation type="submission" date="2016-08" db="EMBL/GenBank/DDBJ databases">
        <authorList>
            <person name="Ngugi D.K."/>
            <person name="Miyake S."/>
            <person name="Stingl U."/>
        </authorList>
    </citation>
    <scope>NUCLEOTIDE SEQUENCE</scope>
    <source>
        <strain evidence="1">SCG-D08WGA-EpuloA1</strain>
    </source>
</reference>
<accession>A0ACC8XIJ1</accession>